<keyword evidence="1" id="KW-1133">Transmembrane helix</keyword>
<feature type="transmembrane region" description="Helical" evidence="1">
    <location>
        <begin position="456"/>
        <end position="479"/>
    </location>
</feature>
<keyword evidence="1" id="KW-0812">Transmembrane</keyword>
<feature type="transmembrane region" description="Helical" evidence="1">
    <location>
        <begin position="384"/>
        <end position="403"/>
    </location>
</feature>
<sequence>MKHQSDLLGFFAHHKVAANLLMIMMILGGLFALHKLTVRYFPNFDLDVITVSVVWNGASAEDVETAITIPLEQNLKSIDNLHKMTSTSTQGLATITLELVEGTDTIDALNQAKQKVDEFRNLPADAEEPSVINVARYEQVARILLYGPAEPAELRILSNRFEQELLDSGIDKVDVAGLPEQEIAIQINHNDLQQLGISLDQVGQRIQQLSQDIPAGTFGEADNATELRSLDQRRSELGFHSLPIISDSTSRINLGDIAVIKRQDEKGGVTLSVDGKPAVELVIRSSDYGDAFESAEIFQRWLQQTRQGLPPGVNLYVYDQSWRLIKDRISLLLKNGGGGLLLVVAILYLFLSTRVALWVAVGIPVSFMATLLILYGVGGSINMISLFALIMALGIIVDDAIVVGEDALAHYQAGEQPLMAAEGGARRMRAPVIASSLTTIAAFIPLMLIGGPIGNILFDIPLIIVAVIIASVMESFFVLPGHLRHSFVHMARIEQESWHKRFNDHFEHVKNVYFKKLVKLTLHHRAIALSLVIALLITALGLLAGKRLKFHFFPSPESAILYVNAGFVPGTPKQQVDRFLSHLRQTLTETDQALSAQALVLKAISRHGGSLSNKGRAAHSGDHLASMILELEEPDRRTVRNNDFIKAWKQRIRKPAGLDVFTITSRSVGPPGRDLSVRLTGNTPEILKQAALEFAQTIRSIPGVSDIEDDMPYGRNQLVYKLTPAGEALGLTVADLGRQLRTAFEGRLIQLFQDGLDEVEVRVKLPEQQRQSLNALNQLEIRLANGNSVLLSNVAEWRSKRGFEILRHAEGKLAVEISAEIDSKINNAELIIDSLRQTLMPQLASRYDIQYSFEGRSADQAETMADMRYGLIIGLTLIYLVLAWVFASYGWPLVVMSAIPFGLIGALFGHLFMGIDLTILSLFGFFGLSGIVINDSIILVNFYQHLIQQGMSTHDALVEASCRRLRAVLLTSLTTIAGLAPLLFETSLQAQFLIPMATAIAFGLIFSTVLVLLVIPVLLSYHEDLHGFFVRYKEKLL</sequence>
<keyword evidence="3" id="KW-1185">Reference proteome</keyword>
<dbReference type="AlphaFoldDB" id="A0AAU7NUC3"/>
<evidence type="ECO:0000313" key="2">
    <source>
        <dbReference type="EMBL" id="XBS20587.1"/>
    </source>
</evidence>
<dbReference type="GO" id="GO:0042910">
    <property type="term" value="F:xenobiotic transmembrane transporter activity"/>
    <property type="evidence" value="ECO:0007669"/>
    <property type="project" value="TreeGrafter"/>
</dbReference>
<dbReference type="GO" id="GO:0005886">
    <property type="term" value="C:plasma membrane"/>
    <property type="evidence" value="ECO:0007669"/>
    <property type="project" value="TreeGrafter"/>
</dbReference>
<accession>A0AAU7NUC3</accession>
<feature type="transmembrane region" description="Helical" evidence="1">
    <location>
        <begin position="331"/>
        <end position="351"/>
    </location>
</feature>
<organism evidence="2 3">
    <name type="scientific">Methylomarinum roseum</name>
    <dbReference type="NCBI Taxonomy" id="3067653"/>
    <lineage>
        <taxon>Bacteria</taxon>
        <taxon>Pseudomonadati</taxon>
        <taxon>Pseudomonadota</taxon>
        <taxon>Gammaproteobacteria</taxon>
        <taxon>Methylococcales</taxon>
        <taxon>Methylococcaceae</taxon>
        <taxon>Methylomarinum</taxon>
    </lineage>
</organism>
<dbReference type="Proteomes" id="UP001225378">
    <property type="component" value="Chromosome"/>
</dbReference>
<dbReference type="InterPro" id="IPR027463">
    <property type="entry name" value="AcrB_DN_DC_subdom"/>
</dbReference>
<feature type="transmembrane region" description="Helical" evidence="1">
    <location>
        <begin position="526"/>
        <end position="545"/>
    </location>
</feature>
<dbReference type="RefSeq" id="WP_305906639.1">
    <property type="nucleotide sequence ID" value="NZ_CP157743.1"/>
</dbReference>
<dbReference type="Gene3D" id="3.30.2090.10">
    <property type="entry name" value="Multidrug efflux transporter AcrB TolC docking domain, DN and DC subdomains"/>
    <property type="match status" value="2"/>
</dbReference>
<keyword evidence="1" id="KW-0472">Membrane</keyword>
<dbReference type="PANTHER" id="PTHR32063">
    <property type="match status" value="1"/>
</dbReference>
<dbReference type="Gene3D" id="3.30.70.1440">
    <property type="entry name" value="Multidrug efflux transporter AcrB pore domain"/>
    <property type="match status" value="1"/>
</dbReference>
<evidence type="ECO:0000256" key="1">
    <source>
        <dbReference type="SAM" id="Phobius"/>
    </source>
</evidence>
<feature type="transmembrane region" description="Helical" evidence="1">
    <location>
        <begin position="919"/>
        <end position="944"/>
    </location>
</feature>
<dbReference type="SUPFAM" id="SSF82714">
    <property type="entry name" value="Multidrug efflux transporter AcrB TolC docking domain, DN and DC subdomains"/>
    <property type="match status" value="2"/>
</dbReference>
<dbReference type="Gene3D" id="3.30.70.1430">
    <property type="entry name" value="Multidrug efflux transporter AcrB pore domain"/>
    <property type="match status" value="2"/>
</dbReference>
<feature type="transmembrane region" description="Helical" evidence="1">
    <location>
        <begin position="996"/>
        <end position="1019"/>
    </location>
</feature>
<protein>
    <submittedName>
        <fullName evidence="2">Efflux RND transporter permease subunit</fullName>
    </submittedName>
</protein>
<dbReference type="PRINTS" id="PR00702">
    <property type="entry name" value="ACRIFLAVINRP"/>
</dbReference>
<reference evidence="2 3" key="1">
    <citation type="journal article" date="2024" name="Microbiology">
        <title>Methylomarinum rosea sp. nov., a novel halophilic methanotrophic bacterium from the hypersaline Lake Elton.</title>
        <authorList>
            <person name="Suleimanov R.Z."/>
            <person name="Oshkin I.Y."/>
            <person name="Danilova O.V."/>
            <person name="Suzina N.E."/>
            <person name="Dedysh S.N."/>
        </authorList>
    </citation>
    <scope>NUCLEOTIDE SEQUENCE [LARGE SCALE GENOMIC DNA]</scope>
    <source>
        <strain evidence="2 3">Ch1-1</strain>
    </source>
</reference>
<proteinExistence type="predicted"/>
<dbReference type="PANTHER" id="PTHR32063:SF33">
    <property type="entry name" value="RND SUPERFAMILY EFFLUX PUMP PERMEASE COMPONENT"/>
    <property type="match status" value="1"/>
</dbReference>
<dbReference type="SUPFAM" id="SSF82693">
    <property type="entry name" value="Multidrug efflux transporter AcrB pore domain, PN1, PN2, PC1 and PC2 subdomains"/>
    <property type="match status" value="1"/>
</dbReference>
<feature type="transmembrane region" description="Helical" evidence="1">
    <location>
        <begin position="869"/>
        <end position="887"/>
    </location>
</feature>
<gene>
    <name evidence="2" type="ORF">Q9L42_019955</name>
</gene>
<feature type="transmembrane region" description="Helical" evidence="1">
    <location>
        <begin position="357"/>
        <end position="377"/>
    </location>
</feature>
<dbReference type="EMBL" id="CP157743">
    <property type="protein sequence ID" value="XBS20587.1"/>
    <property type="molecule type" value="Genomic_DNA"/>
</dbReference>
<dbReference type="Pfam" id="PF00873">
    <property type="entry name" value="ACR_tran"/>
    <property type="match status" value="1"/>
</dbReference>
<dbReference type="InterPro" id="IPR001036">
    <property type="entry name" value="Acrflvin-R"/>
</dbReference>
<dbReference type="SUPFAM" id="SSF82866">
    <property type="entry name" value="Multidrug efflux transporter AcrB transmembrane domain"/>
    <property type="match status" value="2"/>
</dbReference>
<dbReference type="KEGG" id="mech:Q9L42_019955"/>
<feature type="transmembrane region" description="Helical" evidence="1">
    <location>
        <begin position="964"/>
        <end position="984"/>
    </location>
</feature>
<name>A0AAU7NUC3_9GAMM</name>
<dbReference type="Gene3D" id="1.20.1640.10">
    <property type="entry name" value="Multidrug efflux transporter AcrB transmembrane domain"/>
    <property type="match status" value="2"/>
</dbReference>
<feature type="transmembrane region" description="Helical" evidence="1">
    <location>
        <begin position="428"/>
        <end position="449"/>
    </location>
</feature>
<evidence type="ECO:0000313" key="3">
    <source>
        <dbReference type="Proteomes" id="UP001225378"/>
    </source>
</evidence>
<dbReference type="Gene3D" id="3.30.70.1320">
    <property type="entry name" value="Multidrug efflux transporter AcrB pore domain like"/>
    <property type="match status" value="1"/>
</dbReference>
<feature type="transmembrane region" description="Helical" evidence="1">
    <location>
        <begin position="16"/>
        <end position="33"/>
    </location>
</feature>